<keyword evidence="10" id="KW-1185">Reference proteome</keyword>
<keyword evidence="2" id="KW-0639">Primosome</keyword>
<keyword evidence="9" id="KW-0547">Nucleotide-binding</keyword>
<proteinExistence type="predicted"/>
<dbReference type="Pfam" id="PF08273">
    <property type="entry name" value="Zn_Ribbon_Prim"/>
    <property type="match status" value="1"/>
</dbReference>
<dbReference type="GO" id="GO:0000428">
    <property type="term" value="C:DNA-directed RNA polymerase complex"/>
    <property type="evidence" value="ECO:0007669"/>
    <property type="project" value="UniProtKB-KW"/>
</dbReference>
<gene>
    <name evidence="8" type="ORF">KEBURONENSIS_01959</name>
    <name evidence="9" type="ORF">KEBURONENSIS_01967</name>
</gene>
<keyword evidence="4" id="KW-0548">Nucleotidyltransferase</keyword>
<keyword evidence="9" id="KW-0347">Helicase</keyword>
<dbReference type="Pfam" id="PF13362">
    <property type="entry name" value="Toprim_3"/>
    <property type="match status" value="1"/>
</dbReference>
<accession>A0A238TD92</accession>
<dbReference type="InterPro" id="IPR013237">
    <property type="entry name" value="Phage_T7_Gp4_N"/>
</dbReference>
<keyword evidence="3" id="KW-0808">Transferase</keyword>
<keyword evidence="9" id="KW-0067">ATP-binding</keyword>
<reference evidence="8" key="1">
    <citation type="submission" date="2017-05" db="EMBL/GenBank/DDBJ databases">
        <authorList>
            <person name="Song R."/>
            <person name="Chenine A.L."/>
            <person name="Ruprecht R.M."/>
        </authorList>
    </citation>
    <scope>NUCLEOTIDE SEQUENCE</scope>
    <source>
        <strain evidence="8">Kingella_eburonensis</strain>
    </source>
</reference>
<evidence type="ECO:0000313" key="9">
    <source>
        <dbReference type="EMBL" id="SNB81825.1"/>
    </source>
</evidence>
<dbReference type="GO" id="GO:0003677">
    <property type="term" value="F:DNA binding"/>
    <property type="evidence" value="ECO:0007669"/>
    <property type="project" value="InterPro"/>
</dbReference>
<sequence length="355" mass="38871">MKTQNNRPSVQDVKAAAHDRWHGIHASLGIDPKLLNGKHQPCPSCGGKDRFRYTDFQGNGGFICNHCTPESGSGFDLIMLVFGCTFSESVARVANVLGMNHATYAPLSRAQRQPATTPPHKDQQAALLRLWQQTKPLTANDPASLYLQQRGLSPNVQTLKNIRFAMLEYWAQSIENRPLLLSVLPCMIGAITTPNGELQGVHLTYLQGNHANQWHKLNALHPQTNEPLPAKKMKSRFSGSLKGAAVHLSTPNPQGQLIVAEGIETALAARELFDLPSAAALSCYGLQYFQPPPSVKELFIVADNDPNGAGIKAAQSLALSAVKNHIQAHIWQPENIGFDALDELNRIRQNGNIEH</sequence>
<keyword evidence="9" id="KW-0378">Hydrolase</keyword>
<dbReference type="AlphaFoldDB" id="A0A238TD92"/>
<dbReference type="GO" id="GO:0006269">
    <property type="term" value="P:DNA replication, synthesis of primer"/>
    <property type="evidence" value="ECO:0007669"/>
    <property type="project" value="UniProtKB-KW"/>
</dbReference>
<feature type="domain" description="DNA primase/helicase Gp4 N-terminal Bacteriophage T7-like" evidence="7">
    <location>
        <begin position="37"/>
        <end position="75"/>
    </location>
</feature>
<dbReference type="GO" id="GO:1990077">
    <property type="term" value="C:primosome complex"/>
    <property type="evidence" value="ECO:0007669"/>
    <property type="project" value="UniProtKB-KW"/>
</dbReference>
<reference evidence="9 10" key="2">
    <citation type="submission" date="2017-06" db="EMBL/GenBank/DDBJ databases">
        <authorList>
            <person name="Kim H.J."/>
            <person name="Triplett B.A."/>
        </authorList>
    </citation>
    <scope>NUCLEOTIDE SEQUENCE [LARGE SCALE GENOMIC DNA]</scope>
    <source>
        <strain evidence="9">Kingella_eburonensis</strain>
    </source>
</reference>
<dbReference type="STRING" id="1522312.GCA_900177895_02021"/>
<dbReference type="EMBL" id="FXUV01000054">
    <property type="protein sequence ID" value="SMQ13293.1"/>
    <property type="molecule type" value="Genomic_DNA"/>
</dbReference>
<keyword evidence="5" id="KW-0235">DNA replication</keyword>
<dbReference type="Proteomes" id="UP000215450">
    <property type="component" value="Unassembled WGS sequence"/>
</dbReference>
<evidence type="ECO:0000259" key="7">
    <source>
        <dbReference type="SMART" id="SM00778"/>
    </source>
</evidence>
<organism evidence="9 10">
    <name type="scientific">Kingella negevensis</name>
    <dbReference type="NCBI Taxonomy" id="1522312"/>
    <lineage>
        <taxon>Bacteria</taxon>
        <taxon>Pseudomonadati</taxon>
        <taxon>Pseudomonadota</taxon>
        <taxon>Betaproteobacteria</taxon>
        <taxon>Neisseriales</taxon>
        <taxon>Neisseriaceae</taxon>
        <taxon>Kingella</taxon>
    </lineage>
</organism>
<dbReference type="InterPro" id="IPR036977">
    <property type="entry name" value="DNA_primase_Znf_CHC2"/>
</dbReference>
<evidence type="ECO:0000256" key="3">
    <source>
        <dbReference type="ARBA" id="ARBA00022679"/>
    </source>
</evidence>
<dbReference type="InterPro" id="IPR006171">
    <property type="entry name" value="TOPRIM_dom"/>
</dbReference>
<name>A0A238TD92_9NEIS</name>
<evidence type="ECO:0000256" key="5">
    <source>
        <dbReference type="ARBA" id="ARBA00022705"/>
    </source>
</evidence>
<dbReference type="GO" id="GO:0016779">
    <property type="term" value="F:nucleotidyltransferase activity"/>
    <property type="evidence" value="ECO:0007669"/>
    <property type="project" value="UniProtKB-KW"/>
</dbReference>
<evidence type="ECO:0000313" key="8">
    <source>
        <dbReference type="EMBL" id="SMQ13293.1"/>
    </source>
</evidence>
<dbReference type="Gene3D" id="3.90.580.10">
    <property type="entry name" value="Zinc finger, CHC2-type domain"/>
    <property type="match status" value="1"/>
</dbReference>
<dbReference type="RefSeq" id="WP_257874992.1">
    <property type="nucleotide sequence ID" value="NZ_FXUV02000058.1"/>
</dbReference>
<evidence type="ECO:0000256" key="6">
    <source>
        <dbReference type="ARBA" id="ARBA00023163"/>
    </source>
</evidence>
<dbReference type="Pfam" id="PF23639">
    <property type="entry name" value="DUF7146"/>
    <property type="match status" value="1"/>
</dbReference>
<dbReference type="SMART" id="SM00778">
    <property type="entry name" value="Prim_Zn_Ribbon"/>
    <property type="match status" value="1"/>
</dbReference>
<protein>
    <submittedName>
        <fullName evidence="9">Zinc-binding domain of primase-helicase</fullName>
    </submittedName>
</protein>
<dbReference type="InterPro" id="IPR055570">
    <property type="entry name" value="DUF7146"/>
</dbReference>
<dbReference type="GO" id="GO:0008270">
    <property type="term" value="F:zinc ion binding"/>
    <property type="evidence" value="ECO:0007669"/>
    <property type="project" value="InterPro"/>
</dbReference>
<dbReference type="SUPFAM" id="SSF57783">
    <property type="entry name" value="Zinc beta-ribbon"/>
    <property type="match status" value="1"/>
</dbReference>
<evidence type="ECO:0000256" key="2">
    <source>
        <dbReference type="ARBA" id="ARBA00022515"/>
    </source>
</evidence>
<evidence type="ECO:0000256" key="1">
    <source>
        <dbReference type="ARBA" id="ARBA00022478"/>
    </source>
</evidence>
<keyword evidence="1" id="KW-0240">DNA-directed RNA polymerase</keyword>
<evidence type="ECO:0000256" key="4">
    <source>
        <dbReference type="ARBA" id="ARBA00022695"/>
    </source>
</evidence>
<dbReference type="GO" id="GO:0004386">
    <property type="term" value="F:helicase activity"/>
    <property type="evidence" value="ECO:0007669"/>
    <property type="project" value="UniProtKB-KW"/>
</dbReference>
<dbReference type="EMBL" id="FXUV02000058">
    <property type="protein sequence ID" value="SNB81825.1"/>
    <property type="molecule type" value="Genomic_DNA"/>
</dbReference>
<evidence type="ECO:0000313" key="10">
    <source>
        <dbReference type="Proteomes" id="UP000215450"/>
    </source>
</evidence>
<keyword evidence="6" id="KW-0804">Transcription</keyword>
<dbReference type="CDD" id="cd01029">
    <property type="entry name" value="TOPRIM_primases"/>
    <property type="match status" value="1"/>
</dbReference>
<dbReference type="InterPro" id="IPR034154">
    <property type="entry name" value="TOPRIM_DnaG/twinkle"/>
</dbReference>